<keyword evidence="3" id="KW-1185">Reference proteome</keyword>
<evidence type="ECO:0000313" key="2">
    <source>
        <dbReference type="EMBL" id="MEQ2298384.1"/>
    </source>
</evidence>
<proteinExistence type="predicted"/>
<organism evidence="2 3">
    <name type="scientific">Ameca splendens</name>
    <dbReference type="NCBI Taxonomy" id="208324"/>
    <lineage>
        <taxon>Eukaryota</taxon>
        <taxon>Metazoa</taxon>
        <taxon>Chordata</taxon>
        <taxon>Craniata</taxon>
        <taxon>Vertebrata</taxon>
        <taxon>Euteleostomi</taxon>
        <taxon>Actinopterygii</taxon>
        <taxon>Neopterygii</taxon>
        <taxon>Teleostei</taxon>
        <taxon>Neoteleostei</taxon>
        <taxon>Acanthomorphata</taxon>
        <taxon>Ovalentaria</taxon>
        <taxon>Atherinomorphae</taxon>
        <taxon>Cyprinodontiformes</taxon>
        <taxon>Goodeidae</taxon>
        <taxon>Ameca</taxon>
    </lineage>
</organism>
<sequence>MCMSSYFFNVCHSQRDGTVLHMLCNSQLELNCQNQRLFLECVQSGGESARCFDISSAAYLEDGNSNQTWSQPLEAPGGLESKTSSLKVTNYPSERIGQQNKKKTVLPLC</sequence>
<evidence type="ECO:0000313" key="3">
    <source>
        <dbReference type="Proteomes" id="UP001469553"/>
    </source>
</evidence>
<protein>
    <submittedName>
        <fullName evidence="2">Uncharacterized protein</fullName>
    </submittedName>
</protein>
<evidence type="ECO:0000256" key="1">
    <source>
        <dbReference type="SAM" id="MobiDB-lite"/>
    </source>
</evidence>
<feature type="compositionally biased region" description="Polar residues" evidence="1">
    <location>
        <begin position="90"/>
        <end position="99"/>
    </location>
</feature>
<feature type="region of interest" description="Disordered" evidence="1">
    <location>
        <begin position="90"/>
        <end position="109"/>
    </location>
</feature>
<name>A0ABV0YXM7_9TELE</name>
<reference evidence="2 3" key="1">
    <citation type="submission" date="2021-06" db="EMBL/GenBank/DDBJ databases">
        <authorList>
            <person name="Palmer J.M."/>
        </authorList>
    </citation>
    <scope>NUCLEOTIDE SEQUENCE [LARGE SCALE GENOMIC DNA]</scope>
    <source>
        <strain evidence="2 3">AS_MEX2019</strain>
        <tissue evidence="2">Muscle</tissue>
    </source>
</reference>
<dbReference type="EMBL" id="JAHRIP010047227">
    <property type="protein sequence ID" value="MEQ2298384.1"/>
    <property type="molecule type" value="Genomic_DNA"/>
</dbReference>
<feature type="compositionally biased region" description="Basic residues" evidence="1">
    <location>
        <begin position="100"/>
        <end position="109"/>
    </location>
</feature>
<dbReference type="Proteomes" id="UP001469553">
    <property type="component" value="Unassembled WGS sequence"/>
</dbReference>
<accession>A0ABV0YXM7</accession>
<gene>
    <name evidence="2" type="ORF">AMECASPLE_004690</name>
</gene>
<comment type="caution">
    <text evidence="2">The sequence shown here is derived from an EMBL/GenBank/DDBJ whole genome shotgun (WGS) entry which is preliminary data.</text>
</comment>